<evidence type="ECO:0000256" key="3">
    <source>
        <dbReference type="ARBA" id="ARBA00012313"/>
    </source>
</evidence>
<dbReference type="GO" id="GO:0140825">
    <property type="term" value="F:lactoperoxidase activity"/>
    <property type="evidence" value="ECO:0007669"/>
    <property type="project" value="UniProtKB-EC"/>
</dbReference>
<feature type="binding site" evidence="13">
    <location>
        <position position="221"/>
    </location>
    <ligand>
        <name>Ca(2+)</name>
        <dbReference type="ChEBI" id="CHEBI:29108"/>
        <label>2</label>
    </ligand>
</feature>
<dbReference type="EMBL" id="VEPZ02001032">
    <property type="protein sequence ID" value="KAE8700065.1"/>
    <property type="molecule type" value="Genomic_DNA"/>
</dbReference>
<feature type="disulfide bond" evidence="15">
    <location>
        <begin position="73"/>
        <end position="78"/>
    </location>
</feature>
<reference evidence="19" key="1">
    <citation type="submission" date="2019-09" db="EMBL/GenBank/DDBJ databases">
        <title>Draft genome information of white flower Hibiscus syriacus.</title>
        <authorList>
            <person name="Kim Y.-M."/>
        </authorList>
    </citation>
    <scope>NUCLEOTIDE SEQUENCE [LARGE SCALE GENOMIC DNA]</scope>
    <source>
        <strain evidence="19">YM2019G1</strain>
    </source>
</reference>
<evidence type="ECO:0000256" key="8">
    <source>
        <dbReference type="ARBA" id="ARBA00023002"/>
    </source>
</evidence>
<dbReference type="PROSITE" id="PS50873">
    <property type="entry name" value="PEROXIDASE_4"/>
    <property type="match status" value="1"/>
</dbReference>
<feature type="signal peptide" evidence="17">
    <location>
        <begin position="1"/>
        <end position="29"/>
    </location>
</feature>
<proteinExistence type="inferred from homology"/>
<dbReference type="GO" id="GO:0042744">
    <property type="term" value="P:hydrogen peroxide catabolic process"/>
    <property type="evidence" value="ECO:0007669"/>
    <property type="project" value="UniProtKB-KW"/>
</dbReference>
<feature type="binding site" evidence="13">
    <location>
        <position position="79"/>
    </location>
    <ligand>
        <name>Ca(2+)</name>
        <dbReference type="ChEBI" id="CHEBI:29108"/>
        <label>1</label>
    </ligand>
</feature>
<evidence type="ECO:0000313" key="20">
    <source>
        <dbReference type="Proteomes" id="UP000436088"/>
    </source>
</evidence>
<evidence type="ECO:0000256" key="1">
    <source>
        <dbReference type="ARBA" id="ARBA00000189"/>
    </source>
</evidence>
<comment type="cofactor">
    <cofactor evidence="13">
        <name>heme b</name>
        <dbReference type="ChEBI" id="CHEBI:60344"/>
    </cofactor>
    <text evidence="13">Binds 1 heme b (iron(II)-protoporphyrin IX) group per subunit.</text>
</comment>
<feature type="binding site" evidence="13">
    <location>
        <position position="93"/>
    </location>
    <ligand>
        <name>Ca(2+)</name>
        <dbReference type="ChEBI" id="CHEBI:29108"/>
        <label>1</label>
    </ligand>
</feature>
<comment type="function">
    <text evidence="2">Removal of H(2)O(2), oxidation of toxic reductants, biosynthesis and degradation of lignin, suberization, auxin catabolism, response to environmental stresses such as wounding, pathogen attack and oxidative stress. These functions might be dependent on each isozyme/isoform in each plant tissue.</text>
</comment>
<dbReference type="GO" id="GO:0046872">
    <property type="term" value="F:metal ion binding"/>
    <property type="evidence" value="ECO:0007669"/>
    <property type="project" value="UniProtKB-KW"/>
</dbReference>
<dbReference type="InterPro" id="IPR033905">
    <property type="entry name" value="Secretory_peroxidase"/>
</dbReference>
<evidence type="ECO:0000256" key="11">
    <source>
        <dbReference type="ARBA" id="ARBA00023324"/>
    </source>
</evidence>
<dbReference type="PRINTS" id="PR00458">
    <property type="entry name" value="PEROXIDASE"/>
</dbReference>
<dbReference type="InterPro" id="IPR019794">
    <property type="entry name" value="Peroxidases_AS"/>
</dbReference>
<dbReference type="Gene3D" id="1.10.520.10">
    <property type="match status" value="1"/>
</dbReference>
<keyword evidence="9 13" id="KW-0408">Iron</keyword>
<feature type="site" description="Transition state stabilizer" evidence="14">
    <location>
        <position position="67"/>
    </location>
</feature>
<keyword evidence="10 15" id="KW-1015">Disulfide bond</keyword>
<evidence type="ECO:0000256" key="15">
    <source>
        <dbReference type="PIRSR" id="PIRSR600823-5"/>
    </source>
</evidence>
<dbReference type="Pfam" id="PF00141">
    <property type="entry name" value="peroxidase"/>
    <property type="match status" value="2"/>
</dbReference>
<accession>A0A6A3AA54</accession>
<evidence type="ECO:0000256" key="16">
    <source>
        <dbReference type="RuleBase" id="RU004241"/>
    </source>
</evidence>
<dbReference type="FunFam" id="1.10.520.10:FF:000008">
    <property type="entry name" value="Peroxidase"/>
    <property type="match status" value="1"/>
</dbReference>
<dbReference type="InterPro" id="IPR000823">
    <property type="entry name" value="Peroxidase_pln"/>
</dbReference>
<keyword evidence="13" id="KW-0106">Calcium</keyword>
<dbReference type="GO" id="GO:0006979">
    <property type="term" value="P:response to oxidative stress"/>
    <property type="evidence" value="ECO:0007669"/>
    <property type="project" value="InterPro"/>
</dbReference>
<evidence type="ECO:0000256" key="10">
    <source>
        <dbReference type="ARBA" id="ARBA00023157"/>
    </source>
</evidence>
<comment type="cofactor">
    <cofactor evidence="13">
        <name>Ca(2+)</name>
        <dbReference type="ChEBI" id="CHEBI:29108"/>
    </cofactor>
    <text evidence="13">Binds 2 calcium ions per subunit.</text>
</comment>
<feature type="binding site" evidence="13">
    <location>
        <position position="218"/>
    </location>
    <ligand>
        <name>Ca(2+)</name>
        <dbReference type="ChEBI" id="CHEBI:29108"/>
        <label>2</label>
    </ligand>
</feature>
<organism evidence="19 20">
    <name type="scientific">Hibiscus syriacus</name>
    <name type="common">Rose of Sharon</name>
    <dbReference type="NCBI Taxonomy" id="106335"/>
    <lineage>
        <taxon>Eukaryota</taxon>
        <taxon>Viridiplantae</taxon>
        <taxon>Streptophyta</taxon>
        <taxon>Embryophyta</taxon>
        <taxon>Tracheophyta</taxon>
        <taxon>Spermatophyta</taxon>
        <taxon>Magnoliopsida</taxon>
        <taxon>eudicotyledons</taxon>
        <taxon>Gunneridae</taxon>
        <taxon>Pentapetalae</taxon>
        <taxon>rosids</taxon>
        <taxon>malvids</taxon>
        <taxon>Malvales</taxon>
        <taxon>Malvaceae</taxon>
        <taxon>Malvoideae</taxon>
        <taxon>Hibiscus</taxon>
    </lineage>
</organism>
<keyword evidence="8" id="KW-0560">Oxidoreductase</keyword>
<feature type="binding site" description="axial binding residue" evidence="13">
    <location>
        <position position="166"/>
    </location>
    <ligand>
        <name>heme b</name>
        <dbReference type="ChEBI" id="CHEBI:60344"/>
    </ligand>
    <ligandPart>
        <name>Fe</name>
        <dbReference type="ChEBI" id="CHEBI:18248"/>
    </ligandPart>
</feature>
<dbReference type="PROSITE" id="PS00436">
    <property type="entry name" value="PEROXIDASE_2"/>
    <property type="match status" value="1"/>
</dbReference>
<dbReference type="PRINTS" id="PR00461">
    <property type="entry name" value="PLPEROXIDASE"/>
</dbReference>
<keyword evidence="4" id="KW-0964">Secreted</keyword>
<keyword evidence="20" id="KW-1185">Reference proteome</keyword>
<comment type="catalytic activity">
    <reaction evidence="1">
        <text>2 a phenolic donor + H2O2 = 2 a phenolic radical donor + 2 H2O</text>
        <dbReference type="Rhea" id="RHEA:56136"/>
        <dbReference type="ChEBI" id="CHEBI:15377"/>
        <dbReference type="ChEBI" id="CHEBI:16240"/>
        <dbReference type="ChEBI" id="CHEBI:139520"/>
        <dbReference type="ChEBI" id="CHEBI:139521"/>
        <dbReference type="EC" id="1.11.1.7"/>
    </reaction>
</comment>
<name>A0A6A3AA54_HIBSY</name>
<comment type="similarity">
    <text evidence="16">Belongs to the peroxidase family.</text>
</comment>
<keyword evidence="17" id="KW-0732">Signal</keyword>
<keyword evidence="7 13" id="KW-0479">Metal-binding</keyword>
<dbReference type="GO" id="GO:0020037">
    <property type="term" value="F:heme binding"/>
    <property type="evidence" value="ECO:0007669"/>
    <property type="project" value="InterPro"/>
</dbReference>
<evidence type="ECO:0000256" key="14">
    <source>
        <dbReference type="PIRSR" id="PIRSR600823-4"/>
    </source>
</evidence>
<evidence type="ECO:0000313" key="19">
    <source>
        <dbReference type="EMBL" id="KAE8700065.1"/>
    </source>
</evidence>
<evidence type="ECO:0000259" key="18">
    <source>
        <dbReference type="PROSITE" id="PS50873"/>
    </source>
</evidence>
<dbReference type="AlphaFoldDB" id="A0A6A3AA54"/>
<evidence type="ECO:0000256" key="4">
    <source>
        <dbReference type="ARBA" id="ARBA00022525"/>
    </source>
</evidence>
<feature type="binding site" evidence="13">
    <location>
        <position position="72"/>
    </location>
    <ligand>
        <name>Ca(2+)</name>
        <dbReference type="ChEBI" id="CHEBI:29108"/>
        <label>1</label>
    </ligand>
</feature>
<evidence type="ECO:0000256" key="6">
    <source>
        <dbReference type="ARBA" id="ARBA00022617"/>
    </source>
</evidence>
<feature type="binding site" evidence="13">
    <location>
        <position position="81"/>
    </location>
    <ligand>
        <name>Ca(2+)</name>
        <dbReference type="ChEBI" id="CHEBI:29108"/>
        <label>1</label>
    </ligand>
</feature>
<feature type="binding site" evidence="13">
    <location>
        <position position="77"/>
    </location>
    <ligand>
        <name>Ca(2+)</name>
        <dbReference type="ChEBI" id="CHEBI:29108"/>
        <label>1</label>
    </ligand>
</feature>
<feature type="binding site" evidence="13">
    <location>
        <position position="75"/>
    </location>
    <ligand>
        <name>Ca(2+)</name>
        <dbReference type="ChEBI" id="CHEBI:29108"/>
        <label>1</label>
    </ligand>
</feature>
<evidence type="ECO:0000256" key="12">
    <source>
        <dbReference type="PIRSR" id="PIRSR600823-1"/>
    </source>
</evidence>
<feature type="binding site" evidence="13">
    <location>
        <position position="226"/>
    </location>
    <ligand>
        <name>Ca(2+)</name>
        <dbReference type="ChEBI" id="CHEBI:29108"/>
        <label>2</label>
    </ligand>
</feature>
<evidence type="ECO:0000256" key="9">
    <source>
        <dbReference type="ARBA" id="ARBA00023004"/>
    </source>
</evidence>
<feature type="disulfide bond" evidence="15">
    <location>
        <begin position="173"/>
        <end position="205"/>
    </location>
</feature>
<feature type="active site" description="Proton acceptor" evidence="12">
    <location>
        <position position="71"/>
    </location>
</feature>
<dbReference type="PANTHER" id="PTHR31517">
    <property type="match status" value="1"/>
</dbReference>
<dbReference type="SUPFAM" id="SSF48113">
    <property type="entry name" value="Heme-dependent peroxidases"/>
    <property type="match status" value="1"/>
</dbReference>
<gene>
    <name evidence="19" type="ORF">F3Y22_tig00110562pilonHSYRG00024</name>
</gene>
<dbReference type="InterPro" id="IPR002016">
    <property type="entry name" value="Haem_peroxidase"/>
</dbReference>
<evidence type="ECO:0000256" key="17">
    <source>
        <dbReference type="SAM" id="SignalP"/>
    </source>
</evidence>
<dbReference type="CDD" id="cd00693">
    <property type="entry name" value="secretory_peroxidase"/>
    <property type="match status" value="1"/>
</dbReference>
<dbReference type="PANTHER" id="PTHR31517:SF3">
    <property type="entry name" value="PEROXIDASE"/>
    <property type="match status" value="1"/>
</dbReference>
<keyword evidence="6" id="KW-0349">Heme</keyword>
<dbReference type="InterPro" id="IPR010255">
    <property type="entry name" value="Haem_peroxidase_sf"/>
</dbReference>
<evidence type="ECO:0000256" key="5">
    <source>
        <dbReference type="ARBA" id="ARBA00022559"/>
    </source>
</evidence>
<dbReference type="EC" id="1.11.1.7" evidence="3"/>
<feature type="chain" id="PRO_5025489098" description="peroxidase" evidence="17">
    <location>
        <begin position="30"/>
        <end position="237"/>
    </location>
</feature>
<evidence type="ECO:0000256" key="7">
    <source>
        <dbReference type="ARBA" id="ARBA00022723"/>
    </source>
</evidence>
<dbReference type="Gene3D" id="1.10.420.10">
    <property type="entry name" value="Peroxidase, domain 2"/>
    <property type="match status" value="1"/>
</dbReference>
<feature type="disulfide bond" evidence="15">
    <location>
        <begin position="40"/>
        <end position="123"/>
    </location>
</feature>
<sequence length="237" mass="26034">MDLSLNNLALVIFLSLSLSFCLFPGTVLAKLRKNYYHKTCPNVENIVRDAVTKKFQQTFVTAPATIRLFFHDCFVQGCDASVMIASSGGNKAEKDHPDNFSLAGDGFDTVIKAKEAVDAVPSCRNKVSCADILAMATRDAIALLGGPYYEVEQGRLDGLSSTAAAHTVGFSHCSKFANRIHNFSRLNAVDPALDRGYASRLRQMCPKNVDTRVAVDVDVKTPRKFDNVYFKNLQKSV</sequence>
<evidence type="ECO:0000256" key="2">
    <source>
        <dbReference type="ARBA" id="ARBA00002322"/>
    </source>
</evidence>
<feature type="binding site" evidence="13">
    <location>
        <position position="167"/>
    </location>
    <ligand>
        <name>Ca(2+)</name>
        <dbReference type="ChEBI" id="CHEBI:29108"/>
        <label>2</label>
    </ligand>
</feature>
<protein>
    <recommendedName>
        <fullName evidence="3">peroxidase</fullName>
        <ecNumber evidence="3">1.11.1.7</ecNumber>
    </recommendedName>
</protein>
<evidence type="ECO:0000256" key="13">
    <source>
        <dbReference type="PIRSR" id="PIRSR600823-3"/>
    </source>
</evidence>
<feature type="domain" description="Plant heme peroxidase family profile" evidence="18">
    <location>
        <begin position="30"/>
        <end position="237"/>
    </location>
</feature>
<keyword evidence="5 19" id="KW-0575">Peroxidase</keyword>
<dbReference type="Proteomes" id="UP000436088">
    <property type="component" value="Unassembled WGS sequence"/>
</dbReference>
<comment type="caution">
    <text evidence="19">The sequence shown here is derived from an EMBL/GenBank/DDBJ whole genome shotgun (WGS) entry which is preliminary data.</text>
</comment>
<keyword evidence="11" id="KW-0376">Hydrogen peroxide</keyword>